<dbReference type="Proteomes" id="UP001347796">
    <property type="component" value="Unassembled WGS sequence"/>
</dbReference>
<evidence type="ECO:0000313" key="2">
    <source>
        <dbReference type="Proteomes" id="UP001347796"/>
    </source>
</evidence>
<gene>
    <name evidence="1" type="ORF">SNE40_009669</name>
</gene>
<organism evidence="1 2">
    <name type="scientific">Patella caerulea</name>
    <name type="common">Rayed Mediterranean limpet</name>
    <dbReference type="NCBI Taxonomy" id="87958"/>
    <lineage>
        <taxon>Eukaryota</taxon>
        <taxon>Metazoa</taxon>
        <taxon>Spiralia</taxon>
        <taxon>Lophotrochozoa</taxon>
        <taxon>Mollusca</taxon>
        <taxon>Gastropoda</taxon>
        <taxon>Patellogastropoda</taxon>
        <taxon>Patelloidea</taxon>
        <taxon>Patellidae</taxon>
        <taxon>Patella</taxon>
    </lineage>
</organism>
<sequence>MLYAHHNVGRVNWATKIRDMLYNYGFQYVWSYQHVGNSDNFLSMFKQRVIDCNIQEWHSAIRTCSKLDFYAEIKSLLEPEKYLSTIINKQHRVALSRFRVSSHNLAIESGRAIAIERNDRLCKYCLNERHMSKIENELHMLVYCQLYDNLRTICNVNNYCKSENHVIGYLQSTNCDIICNTSKFIYNAMKRRENYLSKLKQ</sequence>
<evidence type="ECO:0000313" key="1">
    <source>
        <dbReference type="EMBL" id="KAK6181891.1"/>
    </source>
</evidence>
<name>A0AAN8JQ35_PATCE</name>
<protein>
    <submittedName>
        <fullName evidence="1">Uncharacterized protein</fullName>
    </submittedName>
</protein>
<dbReference type="EMBL" id="JAZGQO010000007">
    <property type="protein sequence ID" value="KAK6181891.1"/>
    <property type="molecule type" value="Genomic_DNA"/>
</dbReference>
<reference evidence="1 2" key="1">
    <citation type="submission" date="2024-01" db="EMBL/GenBank/DDBJ databases">
        <title>The genome of the rayed Mediterranean limpet Patella caerulea (Linnaeus, 1758).</title>
        <authorList>
            <person name="Anh-Thu Weber A."/>
            <person name="Halstead-Nussloch G."/>
        </authorList>
    </citation>
    <scope>NUCLEOTIDE SEQUENCE [LARGE SCALE GENOMIC DNA]</scope>
    <source>
        <strain evidence="1">AATW-2023a</strain>
        <tissue evidence="1">Whole specimen</tissue>
    </source>
</reference>
<comment type="caution">
    <text evidence="1">The sequence shown here is derived from an EMBL/GenBank/DDBJ whole genome shotgun (WGS) entry which is preliminary data.</text>
</comment>
<dbReference type="AlphaFoldDB" id="A0AAN8JQ35"/>
<accession>A0AAN8JQ35</accession>
<keyword evidence="2" id="KW-1185">Reference proteome</keyword>
<proteinExistence type="predicted"/>